<dbReference type="EMBL" id="JACJSK010000009">
    <property type="protein sequence ID" value="MBD2543944.1"/>
    <property type="molecule type" value="Genomic_DNA"/>
</dbReference>
<protein>
    <submittedName>
        <fullName evidence="1">Uncharacterized protein</fullName>
    </submittedName>
</protein>
<reference evidence="1 2" key="1">
    <citation type="journal article" date="2020" name="ISME J.">
        <title>Comparative genomics reveals insights into cyanobacterial evolution and habitat adaptation.</title>
        <authorList>
            <person name="Chen M.Y."/>
            <person name="Teng W.K."/>
            <person name="Zhao L."/>
            <person name="Hu C.X."/>
            <person name="Zhou Y.K."/>
            <person name="Han B.P."/>
            <person name="Song L.R."/>
            <person name="Shu W.S."/>
        </authorList>
    </citation>
    <scope>NUCLEOTIDE SEQUENCE [LARGE SCALE GENOMIC DNA]</scope>
    <source>
        <strain evidence="1 2">FACHB-1370</strain>
    </source>
</reference>
<comment type="caution">
    <text evidence="1">The sequence shown here is derived from an EMBL/GenBank/DDBJ whole genome shotgun (WGS) entry which is preliminary data.</text>
</comment>
<accession>A0ABR8ECS4</accession>
<dbReference type="Proteomes" id="UP000641954">
    <property type="component" value="Unassembled WGS sequence"/>
</dbReference>
<gene>
    <name evidence="1" type="ORF">H6G72_08835</name>
</gene>
<keyword evidence="2" id="KW-1185">Reference proteome</keyword>
<evidence type="ECO:0000313" key="2">
    <source>
        <dbReference type="Proteomes" id="UP000641954"/>
    </source>
</evidence>
<dbReference type="RefSeq" id="WP_156331717.1">
    <property type="nucleotide sequence ID" value="NZ_JACJSK010000009.1"/>
</dbReference>
<sequence length="72" mass="8412">MCILYHQCILCIELSIGDIYLRNGSASAVREAVRMHLETAPFRENERKRNRNRFFLLSISCRRSLKPLSRTG</sequence>
<organism evidence="1 2">
    <name type="scientific">Planktothricoides raciborskii FACHB-1370</name>
    <dbReference type="NCBI Taxonomy" id="2949576"/>
    <lineage>
        <taxon>Bacteria</taxon>
        <taxon>Bacillati</taxon>
        <taxon>Cyanobacteriota</taxon>
        <taxon>Cyanophyceae</taxon>
        <taxon>Oscillatoriophycideae</taxon>
        <taxon>Oscillatoriales</taxon>
        <taxon>Oscillatoriaceae</taxon>
        <taxon>Planktothricoides</taxon>
    </lineage>
</organism>
<proteinExistence type="predicted"/>
<name>A0ABR8ECS4_9CYAN</name>
<evidence type="ECO:0000313" key="1">
    <source>
        <dbReference type="EMBL" id="MBD2543944.1"/>
    </source>
</evidence>